<reference evidence="4 5" key="1">
    <citation type="submission" date="2018-03" db="EMBL/GenBank/DDBJ databases">
        <title>Genomic Encyclopedia of Archaeal and Bacterial Type Strains, Phase II (KMG-II): from individual species to whole genera.</title>
        <authorList>
            <person name="Goeker M."/>
        </authorList>
    </citation>
    <scope>NUCLEOTIDE SEQUENCE [LARGE SCALE GENOMIC DNA]</scope>
    <source>
        <strain evidence="4 5">DSM 27267</strain>
    </source>
</reference>
<keyword evidence="2 3" id="KW-0732">Signal</keyword>
<evidence type="ECO:0000313" key="4">
    <source>
        <dbReference type="EMBL" id="PSK81989.1"/>
    </source>
</evidence>
<dbReference type="Proteomes" id="UP000240621">
    <property type="component" value="Unassembled WGS sequence"/>
</dbReference>
<evidence type="ECO:0000256" key="3">
    <source>
        <dbReference type="SAM" id="SignalP"/>
    </source>
</evidence>
<comment type="similarity">
    <text evidence="1">Belongs to the CsgA/CsgB family.</text>
</comment>
<dbReference type="GO" id="GO:0007155">
    <property type="term" value="P:cell adhesion"/>
    <property type="evidence" value="ECO:0007669"/>
    <property type="project" value="InterPro"/>
</dbReference>
<sequence length="305" mass="32607">MKKVILLLVAVMISSVLWAQNQYADATVKQLGDNNKAFVDQRGAYGGGWYYEAGSGTDATIKVHGDKNNTAIQQFGEKNVAGQDIRVGGSACDGFYASLVGAKFSESVSIKLCKVKLACCEKVGGGSFEIDSKSLFPGIYVTGDKNKASIYQDGTKNLAGIKIVGDHNKAGVKQVGEENMASLKINGDHNTSLIEQQGENGGMNLAIVKLNGDHNKSTIYQRGWNNEVAQKVKGDRNIVSASQIGWYDGVYGGGNLAIQKVVGNDNALLLDQQGPGNKSVQITTDNMNNSWVVQHGSNNQSLVRQ</sequence>
<dbReference type="OrthoDB" id="931766at2"/>
<dbReference type="EMBL" id="PYGC01000007">
    <property type="protein sequence ID" value="PSK81989.1"/>
    <property type="molecule type" value="Genomic_DNA"/>
</dbReference>
<dbReference type="AlphaFoldDB" id="A0A2P8CAJ0"/>
<protein>
    <submittedName>
        <fullName evidence="4">Curlin associated repeat-containing protein</fullName>
    </submittedName>
</protein>
<proteinExistence type="inferred from homology"/>
<dbReference type="Pfam" id="PF07012">
    <property type="entry name" value="Curlin_rpt"/>
    <property type="match status" value="1"/>
</dbReference>
<accession>A0A2P8CAJ0</accession>
<evidence type="ECO:0000256" key="1">
    <source>
        <dbReference type="ARBA" id="ARBA00009766"/>
    </source>
</evidence>
<dbReference type="GO" id="GO:0009289">
    <property type="term" value="C:pilus"/>
    <property type="evidence" value="ECO:0007669"/>
    <property type="project" value="InterPro"/>
</dbReference>
<evidence type="ECO:0000313" key="5">
    <source>
        <dbReference type="Proteomes" id="UP000240621"/>
    </source>
</evidence>
<comment type="caution">
    <text evidence="4">The sequence shown here is derived from an EMBL/GenBank/DDBJ whole genome shotgun (WGS) entry which is preliminary data.</text>
</comment>
<name>A0A2P8CAJ0_9BACT</name>
<feature type="chain" id="PRO_5015137575" evidence="3">
    <location>
        <begin position="20"/>
        <end position="305"/>
    </location>
</feature>
<gene>
    <name evidence="4" type="ORF">CLV93_107101</name>
</gene>
<feature type="signal peptide" evidence="3">
    <location>
        <begin position="1"/>
        <end position="19"/>
    </location>
</feature>
<organism evidence="4 5">
    <name type="scientific">Prolixibacter denitrificans</name>
    <dbReference type="NCBI Taxonomy" id="1541063"/>
    <lineage>
        <taxon>Bacteria</taxon>
        <taxon>Pseudomonadati</taxon>
        <taxon>Bacteroidota</taxon>
        <taxon>Bacteroidia</taxon>
        <taxon>Marinilabiliales</taxon>
        <taxon>Prolixibacteraceae</taxon>
        <taxon>Prolixibacter</taxon>
    </lineage>
</organism>
<dbReference type="InterPro" id="IPR009742">
    <property type="entry name" value="Curlin_rpt"/>
</dbReference>
<dbReference type="RefSeq" id="WP_106542791.1">
    <property type="nucleotide sequence ID" value="NZ_BLAU01000001.1"/>
</dbReference>
<evidence type="ECO:0000256" key="2">
    <source>
        <dbReference type="ARBA" id="ARBA00022729"/>
    </source>
</evidence>